<accession>A0A3E4TRY3</accession>
<feature type="compositionally biased region" description="Polar residues" evidence="1">
    <location>
        <begin position="266"/>
        <end position="279"/>
    </location>
</feature>
<feature type="compositionally biased region" description="Basic and acidic residues" evidence="1">
    <location>
        <begin position="205"/>
        <end position="265"/>
    </location>
</feature>
<organism evidence="2 3">
    <name type="scientific">Hungatella hathewayi</name>
    <dbReference type="NCBI Taxonomy" id="154046"/>
    <lineage>
        <taxon>Bacteria</taxon>
        <taxon>Bacillati</taxon>
        <taxon>Bacillota</taxon>
        <taxon>Clostridia</taxon>
        <taxon>Lachnospirales</taxon>
        <taxon>Lachnospiraceae</taxon>
        <taxon>Hungatella</taxon>
    </lineage>
</organism>
<dbReference type="Pfam" id="PF04404">
    <property type="entry name" value="ERF"/>
    <property type="match status" value="1"/>
</dbReference>
<protein>
    <recommendedName>
        <fullName evidence="4">ERF superfamily</fullName>
    </recommendedName>
</protein>
<feature type="region of interest" description="Disordered" evidence="1">
    <location>
        <begin position="153"/>
        <end position="302"/>
    </location>
</feature>
<proteinExistence type="predicted"/>
<dbReference type="InterPro" id="IPR007499">
    <property type="entry name" value="ERF_bacteria_virus"/>
</dbReference>
<feature type="compositionally biased region" description="Acidic residues" evidence="1">
    <location>
        <begin position="179"/>
        <end position="204"/>
    </location>
</feature>
<evidence type="ECO:0000313" key="2">
    <source>
        <dbReference type="EMBL" id="RGL94124.1"/>
    </source>
</evidence>
<gene>
    <name evidence="2" type="ORF">DXC39_30120</name>
</gene>
<comment type="caution">
    <text evidence="2">The sequence shown here is derived from an EMBL/GenBank/DDBJ whole genome shotgun (WGS) entry which is preliminary data.</text>
</comment>
<evidence type="ECO:0008006" key="4">
    <source>
        <dbReference type="Google" id="ProtNLM"/>
    </source>
</evidence>
<reference evidence="2 3" key="1">
    <citation type="submission" date="2018-08" db="EMBL/GenBank/DDBJ databases">
        <title>A genome reference for cultivated species of the human gut microbiota.</title>
        <authorList>
            <person name="Zou Y."/>
            <person name="Xue W."/>
            <person name="Luo G."/>
        </authorList>
    </citation>
    <scope>NUCLEOTIDE SEQUENCE [LARGE SCALE GENOMIC DNA]</scope>
    <source>
        <strain evidence="2 3">TF05-11AC</strain>
    </source>
</reference>
<dbReference type="Proteomes" id="UP000261257">
    <property type="component" value="Unassembled WGS sequence"/>
</dbReference>
<evidence type="ECO:0000256" key="1">
    <source>
        <dbReference type="SAM" id="MobiDB-lite"/>
    </source>
</evidence>
<feature type="compositionally biased region" description="Basic and acidic residues" evidence="1">
    <location>
        <begin position="153"/>
        <end position="168"/>
    </location>
</feature>
<sequence>MTMEKRGETKQLSLQQKVVQIRKRIPALVKKAYSEEVSYDFVKIDDVYRHLAPAMNDYQVNLEVISESATRKDEQGNPLFVQYVPQCQMWMYEADLTLRWINAEEAQEADTVVIHAIGSHEFPDKAKGSAWTYALKYYLLNKFCIDQGGEDPDMRGLKTPETEAERNGRPNLDTQFSSDETESSDISELEAPEADSTDMSELEPPESKLIDKPRAEKKAAEDSTKPFRSQEPEACPQKKTEAAGKLGAAEKRQSAQGRSQKEESLKQTADSPKQLTPPVSSHIKPESGTMVQLPESAKEELETGSGMTIEEAMQIKCTPGTYSEHTLGSLAQMGEEGINALIWYAEGYRGRRQELREGAKLLLNAAKAA</sequence>
<dbReference type="EMBL" id="QSSQ01000055">
    <property type="protein sequence ID" value="RGL94124.1"/>
    <property type="molecule type" value="Genomic_DNA"/>
</dbReference>
<name>A0A3E4TRY3_9FIRM</name>
<dbReference type="AlphaFoldDB" id="A0A3E4TRY3"/>
<evidence type="ECO:0000313" key="3">
    <source>
        <dbReference type="Proteomes" id="UP000261257"/>
    </source>
</evidence>